<evidence type="ECO:0000259" key="1">
    <source>
        <dbReference type="PROSITE" id="PS50222"/>
    </source>
</evidence>
<dbReference type="RefSeq" id="WP_196274344.1">
    <property type="nucleotide sequence ID" value="NZ_JADQDC010000002.1"/>
</dbReference>
<comment type="caution">
    <text evidence="2">The sequence shown here is derived from an EMBL/GenBank/DDBJ whole genome shotgun (WGS) entry which is preliminary data.</text>
</comment>
<dbReference type="EMBL" id="JADQDC010000002">
    <property type="protein sequence ID" value="MBF9149965.1"/>
    <property type="molecule type" value="Genomic_DNA"/>
</dbReference>
<protein>
    <recommendedName>
        <fullName evidence="1">EF-hand domain-containing protein</fullName>
    </recommendedName>
</protein>
<dbReference type="InterPro" id="IPR002048">
    <property type="entry name" value="EF_hand_dom"/>
</dbReference>
<organism evidence="2 3">
    <name type="scientific">Novosphingobium jiangmenense</name>
    <dbReference type="NCBI Taxonomy" id="2791981"/>
    <lineage>
        <taxon>Bacteria</taxon>
        <taxon>Pseudomonadati</taxon>
        <taxon>Pseudomonadota</taxon>
        <taxon>Alphaproteobacteria</taxon>
        <taxon>Sphingomonadales</taxon>
        <taxon>Sphingomonadaceae</taxon>
        <taxon>Novosphingobium</taxon>
    </lineage>
</organism>
<dbReference type="InterPro" id="IPR011992">
    <property type="entry name" value="EF-hand-dom_pair"/>
</dbReference>
<dbReference type="InterPro" id="IPR018247">
    <property type="entry name" value="EF_Hand_1_Ca_BS"/>
</dbReference>
<dbReference type="PROSITE" id="PS00018">
    <property type="entry name" value="EF_HAND_1"/>
    <property type="match status" value="1"/>
</dbReference>
<accession>A0ABS0HCH6</accession>
<dbReference type="Gene3D" id="1.10.238.10">
    <property type="entry name" value="EF-hand"/>
    <property type="match status" value="1"/>
</dbReference>
<dbReference type="PROSITE" id="PS50222">
    <property type="entry name" value="EF_HAND_2"/>
    <property type="match status" value="1"/>
</dbReference>
<sequence length="157" mass="17185">MVRGLLGGLAALMLCAAGIFWWQGRAATINGAAPPLALDEAATDEPEELPTADVDGLVGVAPPEATVVGKETRRFNLVDKDRDNRISRTEMLSQRAKAFRKLDKDGNNLLTFEEWAFATVDKFKAADGNGDLYLTREEFATTRPKDKPKAKQKCSCK</sequence>
<dbReference type="SUPFAM" id="SSF47473">
    <property type="entry name" value="EF-hand"/>
    <property type="match status" value="1"/>
</dbReference>
<feature type="domain" description="EF-hand" evidence="1">
    <location>
        <begin position="90"/>
        <end position="125"/>
    </location>
</feature>
<evidence type="ECO:0000313" key="2">
    <source>
        <dbReference type="EMBL" id="MBF9149965.1"/>
    </source>
</evidence>
<reference evidence="2 3" key="1">
    <citation type="submission" date="2020-11" db="EMBL/GenBank/DDBJ databases">
        <title>The genome sequence of Novosphingobium sp. 1Y9A.</title>
        <authorList>
            <person name="Liu Y."/>
        </authorList>
    </citation>
    <scope>NUCLEOTIDE SEQUENCE [LARGE SCALE GENOMIC DNA]</scope>
    <source>
        <strain evidence="2 3">1Y9A</strain>
    </source>
</reference>
<dbReference type="Proteomes" id="UP000600799">
    <property type="component" value="Unassembled WGS sequence"/>
</dbReference>
<keyword evidence="3" id="KW-1185">Reference proteome</keyword>
<proteinExistence type="predicted"/>
<gene>
    <name evidence="2" type="ORF">I2488_03000</name>
</gene>
<evidence type="ECO:0000313" key="3">
    <source>
        <dbReference type="Proteomes" id="UP000600799"/>
    </source>
</evidence>
<name>A0ABS0HCH6_9SPHN</name>
<dbReference type="Pfam" id="PF13202">
    <property type="entry name" value="EF-hand_5"/>
    <property type="match status" value="2"/>
</dbReference>